<feature type="transmembrane region" description="Helical" evidence="7">
    <location>
        <begin position="120"/>
        <end position="139"/>
    </location>
</feature>
<evidence type="ECO:0000256" key="4">
    <source>
        <dbReference type="ARBA" id="ARBA00022692"/>
    </source>
</evidence>
<evidence type="ECO:0000256" key="6">
    <source>
        <dbReference type="ARBA" id="ARBA00023136"/>
    </source>
</evidence>
<keyword evidence="4 7" id="KW-0812">Transmembrane</keyword>
<feature type="transmembrane region" description="Helical" evidence="7">
    <location>
        <begin position="274"/>
        <end position="293"/>
    </location>
</feature>
<dbReference type="PANTHER" id="PTHR42751">
    <property type="entry name" value="SODIUM/HYDROGEN EXCHANGER FAMILY/TRKA DOMAIN PROTEIN"/>
    <property type="match status" value="1"/>
</dbReference>
<feature type="transmembrane region" description="Helical" evidence="7">
    <location>
        <begin position="59"/>
        <end position="76"/>
    </location>
</feature>
<evidence type="ECO:0000259" key="8">
    <source>
        <dbReference type="Pfam" id="PF00999"/>
    </source>
</evidence>
<comment type="subcellular location">
    <subcellularLocation>
        <location evidence="1">Membrane</location>
        <topology evidence="1">Multi-pass membrane protein</topology>
    </subcellularLocation>
</comment>
<gene>
    <name evidence="10" type="ORF">PFI31113_04503</name>
    <name evidence="9" type="ORF">PI93_011145</name>
</gene>
<dbReference type="Proteomes" id="UP000035080">
    <property type="component" value="Chromosome"/>
</dbReference>
<feature type="transmembrane region" description="Helical" evidence="7">
    <location>
        <begin position="191"/>
        <end position="214"/>
    </location>
</feature>
<keyword evidence="11" id="KW-1185">Reference proteome</keyword>
<reference evidence="9" key="2">
    <citation type="submission" date="2019-07" db="EMBL/GenBank/DDBJ databases">
        <title>Complete Genome Sequences of Clinical Pandoraea fibrosis Isolates.</title>
        <authorList>
            <person name="Pitt M.E."/>
            <person name="Nguyen S.H."/>
            <person name="Duarte T.P.S."/>
            <person name="Roddam L.F."/>
            <person name="Blaskovich M.A.T."/>
            <person name="Cooper M.A."/>
            <person name="Coin L.J.M."/>
        </authorList>
    </citation>
    <scope>NUCLEOTIDE SEQUENCE</scope>
    <source>
        <strain evidence="9">6399</strain>
    </source>
</reference>
<comment type="similarity">
    <text evidence="2">Belongs to the monovalent cation:proton antiporter 2 (CPA2) transporter (TC 2.A.37) family.</text>
</comment>
<dbReference type="OrthoDB" id="9781411at2"/>
<dbReference type="InterPro" id="IPR006153">
    <property type="entry name" value="Cation/H_exchanger_TM"/>
</dbReference>
<dbReference type="GO" id="GO:0016020">
    <property type="term" value="C:membrane"/>
    <property type="evidence" value="ECO:0007669"/>
    <property type="project" value="UniProtKB-SubCell"/>
</dbReference>
<organism evidence="10 12">
    <name type="scientific">Pandoraea fibrosis</name>
    <dbReference type="NCBI Taxonomy" id="1891094"/>
    <lineage>
        <taxon>Bacteria</taxon>
        <taxon>Pseudomonadati</taxon>
        <taxon>Pseudomonadota</taxon>
        <taxon>Betaproteobacteria</taxon>
        <taxon>Burkholderiales</taxon>
        <taxon>Burkholderiaceae</taxon>
        <taxon>Pandoraea</taxon>
    </lineage>
</organism>
<dbReference type="GO" id="GO:0015297">
    <property type="term" value="F:antiporter activity"/>
    <property type="evidence" value="ECO:0007669"/>
    <property type="project" value="InterPro"/>
</dbReference>
<dbReference type="InterPro" id="IPR038770">
    <property type="entry name" value="Na+/solute_symporter_sf"/>
</dbReference>
<evidence type="ECO:0000256" key="7">
    <source>
        <dbReference type="SAM" id="Phobius"/>
    </source>
</evidence>
<dbReference type="GO" id="GO:1902600">
    <property type="term" value="P:proton transmembrane transport"/>
    <property type="evidence" value="ECO:0007669"/>
    <property type="project" value="InterPro"/>
</dbReference>
<dbReference type="RefSeq" id="WP_039368021.1">
    <property type="nucleotide sequence ID" value="NZ_CABPRW010000014.1"/>
</dbReference>
<dbReference type="Pfam" id="PF00999">
    <property type="entry name" value="Na_H_Exchanger"/>
    <property type="match status" value="1"/>
</dbReference>
<evidence type="ECO:0000256" key="1">
    <source>
        <dbReference type="ARBA" id="ARBA00004141"/>
    </source>
</evidence>
<dbReference type="PANTHER" id="PTHR42751:SF3">
    <property type="entry name" value="SODIUM_GLUTAMATE SYMPORTER"/>
    <property type="match status" value="1"/>
</dbReference>
<dbReference type="Proteomes" id="UP000382577">
    <property type="component" value="Unassembled WGS sequence"/>
</dbReference>
<feature type="transmembrane region" description="Helical" evidence="7">
    <location>
        <begin position="88"/>
        <end position="108"/>
    </location>
</feature>
<reference evidence="10 12" key="3">
    <citation type="submission" date="2019-08" db="EMBL/GenBank/DDBJ databases">
        <authorList>
            <person name="Peeters C."/>
        </authorList>
    </citation>
    <scope>NUCLEOTIDE SEQUENCE [LARGE SCALE GENOMIC DNA]</scope>
    <source>
        <strain evidence="10 12">LMG 31113</strain>
    </source>
</reference>
<evidence type="ECO:0000313" key="11">
    <source>
        <dbReference type="Proteomes" id="UP000035080"/>
    </source>
</evidence>
<sequence>MHHAIDFIQDLAVIMLLAGIVTVIFNRFRQPVVLGYIVAGVIIGPYTPPFALIHDEKTIGILAELGVVFLMFSLGLEFSLRKLARVGVTAFVAAITEIVLMLWLGYEIGRFFGWKAMDSIFLGAMLAVSSTTIIVKALDELGMKRERFAQLIFGVLIVEDVLAIGMIALLSGIAISGSVDAGEATFTLGKLLLFMVVSLVVGILLVPRILAYVAKFKSDEMLLIVVLGLCFGFCLLVIQMGYSVALGAFLIGAIMAEARELHTIERLVAPLRDMFSAVFFVTIGLLLDPHVLVTYVWPILVITLAVVIGKIVSCGLGAYLSGQDGRTSMRVGMGLSQIGEFSFIIASLGLSLKVTSDFLYPIAVAVSVITTLLTPYLIKSADPVTGWLGRAMPGRLSYVLGQYTQWLQSIQLTGDSAALVTIVRRIVVSVAINLALVVTIFLGGAFFYRRLADLMSPWVRDPSLQSAVVWGGALVISLPFLIAVYRKLKSLSLLLVELSVPPSLTGRYTLQVRRVVAEILPIAAMVGVILLVAALSASILPSTEMIALIVAGTVVLAIVMRSWFVRMHAKLQIALKETLEHQPDGEQHGGGPSSH</sequence>
<protein>
    <submittedName>
        <fullName evidence="9">Cation/H(+) antiporter</fullName>
    </submittedName>
    <submittedName>
        <fullName evidence="10">Potassium transporter</fullName>
    </submittedName>
</protein>
<dbReference type="EMBL" id="CABPRW010000014">
    <property type="protein sequence ID" value="VVE48264.1"/>
    <property type="molecule type" value="Genomic_DNA"/>
</dbReference>
<evidence type="ECO:0000256" key="3">
    <source>
        <dbReference type="ARBA" id="ARBA00022448"/>
    </source>
</evidence>
<evidence type="ECO:0000313" key="12">
    <source>
        <dbReference type="Proteomes" id="UP000382577"/>
    </source>
</evidence>
<name>A0A5E4YHQ6_9BURK</name>
<reference evidence="9 11" key="1">
    <citation type="journal article" date="2015" name="Genome Announc.">
        <title>Genome Sequences of Two Pandoraea pnomenusa Isolates Recovered 11 Months Apart from a Cystic Fibrosis Patient.</title>
        <authorList>
            <person name="Ee R."/>
            <person name="Ambrose M."/>
            <person name="Lazenby J."/>
            <person name="Williams P."/>
            <person name="Chan K.G."/>
            <person name="Roddam L."/>
        </authorList>
    </citation>
    <scope>NUCLEOTIDE SEQUENCE [LARGE SCALE GENOMIC DNA]</scope>
    <source>
        <strain evidence="9 11">6399</strain>
    </source>
</reference>
<feature type="transmembrane region" description="Helical" evidence="7">
    <location>
        <begin position="358"/>
        <end position="378"/>
    </location>
</feature>
<proteinExistence type="inferred from homology"/>
<feature type="transmembrane region" description="Helical" evidence="7">
    <location>
        <begin position="32"/>
        <end position="53"/>
    </location>
</feature>
<evidence type="ECO:0000313" key="9">
    <source>
        <dbReference type="EMBL" id="QHF13129.1"/>
    </source>
</evidence>
<evidence type="ECO:0000256" key="2">
    <source>
        <dbReference type="ARBA" id="ARBA00005551"/>
    </source>
</evidence>
<dbReference type="AlphaFoldDB" id="A0A5E4YHQ6"/>
<evidence type="ECO:0000256" key="5">
    <source>
        <dbReference type="ARBA" id="ARBA00022989"/>
    </source>
</evidence>
<keyword evidence="6 7" id="KW-0472">Membrane</keyword>
<feature type="transmembrane region" description="Helical" evidence="7">
    <location>
        <begin position="151"/>
        <end position="179"/>
    </location>
</feature>
<feature type="transmembrane region" description="Helical" evidence="7">
    <location>
        <begin position="6"/>
        <end position="25"/>
    </location>
</feature>
<dbReference type="Gene3D" id="1.20.1530.20">
    <property type="match status" value="1"/>
</dbReference>
<evidence type="ECO:0000313" key="10">
    <source>
        <dbReference type="EMBL" id="VVE48264.1"/>
    </source>
</evidence>
<feature type="domain" description="Cation/H+ exchanger transmembrane" evidence="8">
    <location>
        <begin position="13"/>
        <end position="378"/>
    </location>
</feature>
<feature type="transmembrane region" description="Helical" evidence="7">
    <location>
        <begin position="299"/>
        <end position="320"/>
    </location>
</feature>
<keyword evidence="3" id="KW-0813">Transport</keyword>
<feature type="transmembrane region" description="Helical" evidence="7">
    <location>
        <begin position="545"/>
        <end position="564"/>
    </location>
</feature>
<accession>A0A5E4YHQ6</accession>
<feature type="transmembrane region" description="Helical" evidence="7">
    <location>
        <begin position="244"/>
        <end position="262"/>
    </location>
</feature>
<dbReference type="EMBL" id="CP047385">
    <property type="protein sequence ID" value="QHF13129.1"/>
    <property type="molecule type" value="Genomic_DNA"/>
</dbReference>
<feature type="transmembrane region" description="Helical" evidence="7">
    <location>
        <begin position="467"/>
        <end position="485"/>
    </location>
</feature>
<keyword evidence="5 7" id="KW-1133">Transmembrane helix</keyword>
<feature type="transmembrane region" description="Helical" evidence="7">
    <location>
        <begin position="426"/>
        <end position="447"/>
    </location>
</feature>
<feature type="transmembrane region" description="Helical" evidence="7">
    <location>
        <begin position="515"/>
        <end position="539"/>
    </location>
</feature>